<evidence type="ECO:0000259" key="1">
    <source>
        <dbReference type="SMART" id="SM00829"/>
    </source>
</evidence>
<dbReference type="RefSeq" id="WP_121887805.1">
    <property type="nucleotide sequence ID" value="NZ_PENI01000002.1"/>
</dbReference>
<dbReference type="Pfam" id="PF00107">
    <property type="entry name" value="ADH_zinc_N"/>
    <property type="match status" value="1"/>
</dbReference>
<dbReference type="InterPro" id="IPR020843">
    <property type="entry name" value="ER"/>
</dbReference>
<dbReference type="SUPFAM" id="SSF50129">
    <property type="entry name" value="GroES-like"/>
    <property type="match status" value="1"/>
</dbReference>
<sequence length="305" mass="31889">MKAIVVTDQAAGTAGMTLTERPEPPAAINDVIVQIHASGFVPTEMEWPSTWTDRAGRDRTPSIPGHELAGVVTALGYGTTGLSLGQRVFGLADWYRDGTLAEYVAIEARNLAPLPGDVDFAVGASLPISGLTAWQGLFRHGRLQAGRTVLAHGAAGAVGTMVTQLAREAGAHVIGTGRAAGREKALDFGAHEFVDLENDALKDVGSVDLVFDVIGGDVQKRSAALVKAGGTLVSVVGPAEARPTDGLAVDFVVEADRVDLGEIVQRVRDGRLRTNIGDVASFDDAIGALDPTTRRSGKTVIRVRP</sequence>
<evidence type="ECO:0000313" key="3">
    <source>
        <dbReference type="Proteomes" id="UP000270471"/>
    </source>
</evidence>
<dbReference type="PANTHER" id="PTHR11695:SF294">
    <property type="entry name" value="RETICULON-4-INTERACTING PROTEIN 1, MITOCHONDRIAL"/>
    <property type="match status" value="1"/>
</dbReference>
<organism evidence="2 3">
    <name type="scientific">Streptomyces shenzhenensis</name>
    <dbReference type="NCBI Taxonomy" id="943815"/>
    <lineage>
        <taxon>Bacteria</taxon>
        <taxon>Bacillati</taxon>
        <taxon>Actinomycetota</taxon>
        <taxon>Actinomycetes</taxon>
        <taxon>Kitasatosporales</taxon>
        <taxon>Streptomycetaceae</taxon>
        <taxon>Streptomyces</taxon>
    </lineage>
</organism>
<dbReference type="OrthoDB" id="3727682at2"/>
<name>A0A3M0ILC0_9ACTN</name>
<dbReference type="GO" id="GO:0016491">
    <property type="term" value="F:oxidoreductase activity"/>
    <property type="evidence" value="ECO:0007669"/>
    <property type="project" value="InterPro"/>
</dbReference>
<dbReference type="PANTHER" id="PTHR11695">
    <property type="entry name" value="ALCOHOL DEHYDROGENASE RELATED"/>
    <property type="match status" value="1"/>
</dbReference>
<comment type="caution">
    <text evidence="2">The sequence shown here is derived from an EMBL/GenBank/DDBJ whole genome shotgun (WGS) entry which is preliminary data.</text>
</comment>
<dbReference type="EMBL" id="PENI01000002">
    <property type="protein sequence ID" value="RMB87099.1"/>
    <property type="molecule type" value="Genomic_DNA"/>
</dbReference>
<feature type="domain" description="Enoyl reductase (ER)" evidence="1">
    <location>
        <begin position="12"/>
        <end position="301"/>
    </location>
</feature>
<keyword evidence="3" id="KW-1185">Reference proteome</keyword>
<gene>
    <name evidence="2" type="ORF">CTZ28_03990</name>
</gene>
<dbReference type="Gene3D" id="3.90.180.10">
    <property type="entry name" value="Medium-chain alcohol dehydrogenases, catalytic domain"/>
    <property type="match status" value="1"/>
</dbReference>
<dbReference type="InterPro" id="IPR011032">
    <property type="entry name" value="GroES-like_sf"/>
</dbReference>
<dbReference type="AlphaFoldDB" id="A0A3M0ILC0"/>
<dbReference type="SMART" id="SM00829">
    <property type="entry name" value="PKS_ER"/>
    <property type="match status" value="1"/>
</dbReference>
<dbReference type="Proteomes" id="UP000270471">
    <property type="component" value="Unassembled WGS sequence"/>
</dbReference>
<dbReference type="Pfam" id="PF08240">
    <property type="entry name" value="ADH_N"/>
    <property type="match status" value="1"/>
</dbReference>
<dbReference type="InterPro" id="IPR036291">
    <property type="entry name" value="NAD(P)-bd_dom_sf"/>
</dbReference>
<dbReference type="SUPFAM" id="SSF51735">
    <property type="entry name" value="NAD(P)-binding Rossmann-fold domains"/>
    <property type="match status" value="1"/>
</dbReference>
<proteinExistence type="predicted"/>
<reference evidence="2 3" key="1">
    <citation type="submission" date="2017-11" db="EMBL/GenBank/DDBJ databases">
        <title>Draft genome of actinobacteria isolated from guarana (Paullinia cupana (Mart.) Ducke.</title>
        <authorList>
            <person name="Siqueira K.A."/>
            <person name="Liotti R.G."/>
            <person name="Mendes T.A.O."/>
            <person name="Soares M.A."/>
        </authorList>
    </citation>
    <scope>NUCLEOTIDE SEQUENCE [LARGE SCALE GENOMIC DNA]</scope>
    <source>
        <strain evidence="2 3">193</strain>
    </source>
</reference>
<protein>
    <submittedName>
        <fullName evidence="2">NADPH:quinone reductase</fullName>
    </submittedName>
</protein>
<dbReference type="Gene3D" id="3.40.50.720">
    <property type="entry name" value="NAD(P)-binding Rossmann-like Domain"/>
    <property type="match status" value="1"/>
</dbReference>
<dbReference type="CDD" id="cd05289">
    <property type="entry name" value="MDR_like_2"/>
    <property type="match status" value="1"/>
</dbReference>
<accession>A0A3M0ILC0</accession>
<dbReference type="InterPro" id="IPR013149">
    <property type="entry name" value="ADH-like_C"/>
</dbReference>
<evidence type="ECO:0000313" key="2">
    <source>
        <dbReference type="EMBL" id="RMB87099.1"/>
    </source>
</evidence>
<dbReference type="InterPro" id="IPR013154">
    <property type="entry name" value="ADH-like_N"/>
</dbReference>
<dbReference type="InterPro" id="IPR050700">
    <property type="entry name" value="YIM1/Zinc_Alcohol_DH_Fams"/>
</dbReference>